<dbReference type="PANTHER" id="PTHR24321:SF15">
    <property type="entry name" value="OXIDOREDUCTASE UCPA"/>
    <property type="match status" value="1"/>
</dbReference>
<dbReference type="PRINTS" id="PR00081">
    <property type="entry name" value="GDHRDH"/>
</dbReference>
<accession>A0ABW2AKI3</accession>
<name>A0ABW2AKI3_9MICO</name>
<dbReference type="GO" id="GO:0016491">
    <property type="term" value="F:oxidoreductase activity"/>
    <property type="evidence" value="ECO:0007669"/>
    <property type="project" value="UniProtKB-KW"/>
</dbReference>
<evidence type="ECO:0000313" key="3">
    <source>
        <dbReference type="EMBL" id="MFC6707129.1"/>
    </source>
</evidence>
<comment type="caution">
    <text evidence="3">The sequence shown here is derived from an EMBL/GenBank/DDBJ whole genome shotgun (WGS) entry which is preliminary data.</text>
</comment>
<dbReference type="Gene3D" id="3.40.50.720">
    <property type="entry name" value="NAD(P)-binding Rossmann-like Domain"/>
    <property type="match status" value="1"/>
</dbReference>
<protein>
    <submittedName>
        <fullName evidence="3">SDR family NAD(P)-dependent oxidoreductase</fullName>
        <ecNumber evidence="3">1.1.1.-</ecNumber>
    </submittedName>
</protein>
<gene>
    <name evidence="3" type="ORF">ACFQDH_18180</name>
</gene>
<keyword evidence="4" id="KW-1185">Reference proteome</keyword>
<dbReference type="CDD" id="cd05233">
    <property type="entry name" value="SDR_c"/>
    <property type="match status" value="1"/>
</dbReference>
<comment type="similarity">
    <text evidence="1">Belongs to the short-chain dehydrogenases/reductases (SDR) family.</text>
</comment>
<dbReference type="RefSeq" id="WP_382403797.1">
    <property type="nucleotide sequence ID" value="NZ_JBHSWH010000001.1"/>
</dbReference>
<evidence type="ECO:0000256" key="1">
    <source>
        <dbReference type="ARBA" id="ARBA00006484"/>
    </source>
</evidence>
<evidence type="ECO:0000256" key="2">
    <source>
        <dbReference type="ARBA" id="ARBA00023002"/>
    </source>
</evidence>
<dbReference type="Proteomes" id="UP001596298">
    <property type="component" value="Unassembled WGS sequence"/>
</dbReference>
<proteinExistence type="inferred from homology"/>
<sequence length="272" mass="28275">MQLSDPNRAVAASQVDHGALFSLQGEHHVVLGAGAGVGEHVARTLSGLGAEVLCVDITEGPVVELAEELHGAYVVADATTEVGFDRIVDRAGEWTAPAGGLDGYVDVIGQMQRKPLPEFTLAEWERDFRVNLTHAFLAGQRLAPLVRDGGSIVHVSSVMGSHSGRTAPGYGPAKAALQIWVKQLAAEYGHRGIRVNAVAPGLFLSPRVSQSPDLATQLGARPMLGRLGQPYEVAAVVAFLLSTAAGYITGATIPVEGGATSVDSTGLDDLAT</sequence>
<reference evidence="4" key="1">
    <citation type="journal article" date="2019" name="Int. J. Syst. Evol. Microbiol.">
        <title>The Global Catalogue of Microorganisms (GCM) 10K type strain sequencing project: providing services to taxonomists for standard genome sequencing and annotation.</title>
        <authorList>
            <consortium name="The Broad Institute Genomics Platform"/>
            <consortium name="The Broad Institute Genome Sequencing Center for Infectious Disease"/>
            <person name="Wu L."/>
            <person name="Ma J."/>
        </authorList>
    </citation>
    <scope>NUCLEOTIDE SEQUENCE [LARGE SCALE GENOMIC DNA]</scope>
    <source>
        <strain evidence="4">CCUG 58127</strain>
    </source>
</reference>
<dbReference type="InterPro" id="IPR002347">
    <property type="entry name" value="SDR_fam"/>
</dbReference>
<dbReference type="SUPFAM" id="SSF51735">
    <property type="entry name" value="NAD(P)-binding Rossmann-fold domains"/>
    <property type="match status" value="1"/>
</dbReference>
<dbReference type="EC" id="1.1.1.-" evidence="3"/>
<evidence type="ECO:0000313" key="4">
    <source>
        <dbReference type="Proteomes" id="UP001596298"/>
    </source>
</evidence>
<organism evidence="3 4">
    <name type="scientific">Flexivirga alba</name>
    <dbReference type="NCBI Taxonomy" id="702742"/>
    <lineage>
        <taxon>Bacteria</taxon>
        <taxon>Bacillati</taxon>
        <taxon>Actinomycetota</taxon>
        <taxon>Actinomycetes</taxon>
        <taxon>Micrococcales</taxon>
        <taxon>Dermacoccaceae</taxon>
        <taxon>Flexivirga</taxon>
    </lineage>
</organism>
<keyword evidence="2 3" id="KW-0560">Oxidoreductase</keyword>
<dbReference type="InterPro" id="IPR036291">
    <property type="entry name" value="NAD(P)-bd_dom_sf"/>
</dbReference>
<dbReference type="PANTHER" id="PTHR24321">
    <property type="entry name" value="DEHYDROGENASES, SHORT CHAIN"/>
    <property type="match status" value="1"/>
</dbReference>
<dbReference type="EMBL" id="JBHSWH010000001">
    <property type="protein sequence ID" value="MFC6707129.1"/>
    <property type="molecule type" value="Genomic_DNA"/>
</dbReference>
<dbReference type="Pfam" id="PF13561">
    <property type="entry name" value="adh_short_C2"/>
    <property type="match status" value="1"/>
</dbReference>